<protein>
    <recommendedName>
        <fullName evidence="4">CR-type domain-containing protein</fullName>
    </recommendedName>
</protein>
<gene>
    <name evidence="2" type="ORF">SAMN05192584_12424</name>
</gene>
<feature type="region of interest" description="Disordered" evidence="1">
    <location>
        <begin position="254"/>
        <end position="276"/>
    </location>
</feature>
<organism evidence="2 3">
    <name type="scientific">Streptomyces pini</name>
    <dbReference type="NCBI Taxonomy" id="1520580"/>
    <lineage>
        <taxon>Bacteria</taxon>
        <taxon>Bacillati</taxon>
        <taxon>Actinomycetota</taxon>
        <taxon>Actinomycetes</taxon>
        <taxon>Kitasatosporales</taxon>
        <taxon>Streptomycetaceae</taxon>
        <taxon>Streptomyces</taxon>
    </lineage>
</organism>
<evidence type="ECO:0000313" key="3">
    <source>
        <dbReference type="Proteomes" id="UP000198928"/>
    </source>
</evidence>
<proteinExistence type="predicted"/>
<keyword evidence="3" id="KW-1185">Reference proteome</keyword>
<name>A0A1I4JMV4_9ACTN</name>
<dbReference type="Proteomes" id="UP000198928">
    <property type="component" value="Unassembled WGS sequence"/>
</dbReference>
<evidence type="ECO:0000313" key="2">
    <source>
        <dbReference type="EMBL" id="SFL67872.1"/>
    </source>
</evidence>
<reference evidence="3" key="1">
    <citation type="submission" date="2016-10" db="EMBL/GenBank/DDBJ databases">
        <authorList>
            <person name="Varghese N."/>
            <person name="Submissions S."/>
        </authorList>
    </citation>
    <scope>NUCLEOTIDE SEQUENCE [LARGE SCALE GENOMIC DNA]</scope>
    <source>
        <strain evidence="3">PL19</strain>
    </source>
</reference>
<evidence type="ECO:0000256" key="1">
    <source>
        <dbReference type="SAM" id="MobiDB-lite"/>
    </source>
</evidence>
<feature type="region of interest" description="Disordered" evidence="1">
    <location>
        <begin position="307"/>
        <end position="346"/>
    </location>
</feature>
<accession>A0A1I4JMV4</accession>
<feature type="compositionally biased region" description="Basic residues" evidence="1">
    <location>
        <begin position="334"/>
        <end position="346"/>
    </location>
</feature>
<dbReference type="AlphaFoldDB" id="A0A1I4JMV4"/>
<evidence type="ECO:0008006" key="4">
    <source>
        <dbReference type="Google" id="ProtNLM"/>
    </source>
</evidence>
<sequence>MEQRQKHYGHIDLSDRPECDSLARHRIAPPKDLTRAQTVKLVRRDSVTEDFCPCDNGKTACPRCQGRGDLPCEASTACAACRGIDSCLRCDGTGYRKLKVHEDHGVVGERVTCERCGTHNAACRTCDGRGRTTCSTCHGAGVRDCPDCDRAGTVPHQRCKGAGRIVTWIEGIIRREPRTERIRQPETGVPYPAWSAARESGAWHQLHLTGQDPLPADAASRLLHLVQPHLTPHEGEIARQATFRHLRLARTVVPQHPPPGLLRPPHGCLTPRPGPALAAENLADRRSSPGSPPGACPPPAALFIEAASAQAPAEGRNGLLLKREGAPRRSTTGNRRRPPRPRHLPV</sequence>
<dbReference type="EMBL" id="FOSG01000024">
    <property type="protein sequence ID" value="SFL67872.1"/>
    <property type="molecule type" value="Genomic_DNA"/>
</dbReference>